<keyword evidence="3" id="KW-1185">Reference proteome</keyword>
<gene>
    <name evidence="2" type="ORF">U9M48_009512</name>
</gene>
<reference evidence="2 3" key="1">
    <citation type="submission" date="2024-02" db="EMBL/GenBank/DDBJ databases">
        <title>High-quality chromosome-scale genome assembly of Pensacola bahiagrass (Paspalum notatum Flugge var. saurae).</title>
        <authorList>
            <person name="Vega J.M."/>
            <person name="Podio M."/>
            <person name="Orjuela J."/>
            <person name="Siena L.A."/>
            <person name="Pessino S.C."/>
            <person name="Combes M.C."/>
            <person name="Mariac C."/>
            <person name="Albertini E."/>
            <person name="Pupilli F."/>
            <person name="Ortiz J.P.A."/>
            <person name="Leblanc O."/>
        </authorList>
    </citation>
    <scope>NUCLEOTIDE SEQUENCE [LARGE SCALE GENOMIC DNA]</scope>
    <source>
        <strain evidence="2">R1</strain>
        <tissue evidence="2">Leaf</tissue>
    </source>
</reference>
<feature type="region of interest" description="Disordered" evidence="1">
    <location>
        <begin position="215"/>
        <end position="235"/>
    </location>
</feature>
<organism evidence="2 3">
    <name type="scientific">Paspalum notatum var. saurae</name>
    <dbReference type="NCBI Taxonomy" id="547442"/>
    <lineage>
        <taxon>Eukaryota</taxon>
        <taxon>Viridiplantae</taxon>
        <taxon>Streptophyta</taxon>
        <taxon>Embryophyta</taxon>
        <taxon>Tracheophyta</taxon>
        <taxon>Spermatophyta</taxon>
        <taxon>Magnoliopsida</taxon>
        <taxon>Liliopsida</taxon>
        <taxon>Poales</taxon>
        <taxon>Poaceae</taxon>
        <taxon>PACMAD clade</taxon>
        <taxon>Panicoideae</taxon>
        <taxon>Andropogonodae</taxon>
        <taxon>Paspaleae</taxon>
        <taxon>Paspalinae</taxon>
        <taxon>Paspalum</taxon>
    </lineage>
</organism>
<accession>A0AAQ3WEX7</accession>
<name>A0AAQ3WEX7_PASNO</name>
<protein>
    <submittedName>
        <fullName evidence="2">Uncharacterized protein</fullName>
    </submittedName>
</protein>
<feature type="region of interest" description="Disordered" evidence="1">
    <location>
        <begin position="1"/>
        <end position="103"/>
    </location>
</feature>
<proteinExistence type="predicted"/>
<evidence type="ECO:0000313" key="3">
    <source>
        <dbReference type="Proteomes" id="UP001341281"/>
    </source>
</evidence>
<dbReference type="AlphaFoldDB" id="A0AAQ3WEX7"/>
<feature type="compositionally biased region" description="Basic and acidic residues" evidence="1">
    <location>
        <begin position="288"/>
        <end position="299"/>
    </location>
</feature>
<feature type="compositionally biased region" description="Basic and acidic residues" evidence="1">
    <location>
        <begin position="215"/>
        <end position="225"/>
    </location>
</feature>
<sequence length="341" mass="37801">MAEACSVSDAENKRSLPAWMSKASSGNQVAKTKNQNKKALESDEQIGDPNQSKPIKRNRGRPLENLNSEADGELGVLQRCEGREKARRKSKNAVKDDVEGMDELKSKKVRKASGRPALKNSRKRKLENVVPEASSVSVDDDIELTVEDLVSIAEEYVNADKQKQRELETVKTARHKEHLLRPTICTEADTGHSVVNAGSVKGLMQCEAVARSTRARELTEGENTSHQEPQCPSSVETTGDIAQDMLNLIFGPLLRKPAVCANKSVPLESMTRNINHVTEEKCWHSEVPRQGEPVKKSESVESATTTVNHVEKKDWHSELPKQGEPVIKKKSSLRDKVALFL</sequence>
<dbReference type="Proteomes" id="UP001341281">
    <property type="component" value="Chromosome 02"/>
</dbReference>
<evidence type="ECO:0000313" key="2">
    <source>
        <dbReference type="EMBL" id="WVZ59361.1"/>
    </source>
</evidence>
<feature type="compositionally biased region" description="Polar residues" evidence="1">
    <location>
        <begin position="22"/>
        <end position="33"/>
    </location>
</feature>
<dbReference type="PANTHER" id="PTHR36756">
    <property type="entry name" value="EXPRESSED PROTEIN"/>
    <property type="match status" value="1"/>
</dbReference>
<feature type="compositionally biased region" description="Polar residues" evidence="1">
    <location>
        <begin position="226"/>
        <end position="235"/>
    </location>
</feature>
<feature type="compositionally biased region" description="Basic and acidic residues" evidence="1">
    <location>
        <begin position="309"/>
        <end position="321"/>
    </location>
</feature>
<evidence type="ECO:0000256" key="1">
    <source>
        <dbReference type="SAM" id="MobiDB-lite"/>
    </source>
</evidence>
<dbReference type="PANTHER" id="PTHR36756:SF1">
    <property type="entry name" value="EXPRESSED PROTEIN"/>
    <property type="match status" value="1"/>
</dbReference>
<feature type="compositionally biased region" description="Basic and acidic residues" evidence="1">
    <location>
        <begin position="93"/>
        <end position="103"/>
    </location>
</feature>
<dbReference type="EMBL" id="CP144746">
    <property type="protein sequence ID" value="WVZ59361.1"/>
    <property type="molecule type" value="Genomic_DNA"/>
</dbReference>
<feature type="region of interest" description="Disordered" evidence="1">
    <location>
        <begin position="288"/>
        <end position="328"/>
    </location>
</feature>